<evidence type="ECO:0000259" key="1">
    <source>
        <dbReference type="Pfam" id="PF20655"/>
    </source>
</evidence>
<protein>
    <recommendedName>
        <fullName evidence="1">Vps52 C-terminal domain-containing protein</fullName>
    </recommendedName>
</protein>
<dbReference type="GO" id="GO:0019905">
    <property type="term" value="F:syntaxin binding"/>
    <property type="evidence" value="ECO:0007669"/>
    <property type="project" value="TreeGrafter"/>
</dbReference>
<dbReference type="PANTHER" id="PTHR14190">
    <property type="entry name" value="SUPPRESSOR OF ACTIN MUTATIONS 2/VACUOLAR PROTEIN SORTING 52"/>
    <property type="match status" value="1"/>
</dbReference>
<evidence type="ECO:0000313" key="2">
    <source>
        <dbReference type="EMBL" id="CAE2217713.1"/>
    </source>
</evidence>
<dbReference type="EMBL" id="HBKO01017779">
    <property type="protein sequence ID" value="CAE2217713.1"/>
    <property type="molecule type" value="Transcribed_RNA"/>
</dbReference>
<dbReference type="PANTHER" id="PTHR14190:SF7">
    <property type="entry name" value="VACUOLAR PROTEIN SORTING-ASSOCIATED PROTEIN 52 HOMOLOG"/>
    <property type="match status" value="1"/>
</dbReference>
<dbReference type="GO" id="GO:0042147">
    <property type="term" value="P:retrograde transport, endosome to Golgi"/>
    <property type="evidence" value="ECO:0007669"/>
    <property type="project" value="TreeGrafter"/>
</dbReference>
<dbReference type="InterPro" id="IPR007258">
    <property type="entry name" value="Vps52"/>
</dbReference>
<proteinExistence type="predicted"/>
<feature type="domain" description="Vps52 C-terminal" evidence="1">
    <location>
        <begin position="3"/>
        <end position="50"/>
    </location>
</feature>
<gene>
    <name evidence="2" type="ORF">CPOL0286_LOCUS8124</name>
</gene>
<sequence>MQERLARLHTTRKQQAAFLINNYELIVSILAERGARGEDSVHFEQLLDSLKSVFVEEQLSVDYGRMIAYVKQTEPMVLQGADRSRVDLGTMEHLLRSFHETWKQGIEGIHRDVVKSFPNLTVGMDVLKQVLTQMLLYYTRFLDLVKEMFPNGAPFAQYILSISTLMNEIKNFSTNF</sequence>
<reference evidence="2" key="1">
    <citation type="submission" date="2021-01" db="EMBL/GenBank/DDBJ databases">
        <authorList>
            <person name="Corre E."/>
            <person name="Pelletier E."/>
            <person name="Niang G."/>
            <person name="Scheremetjew M."/>
            <person name="Finn R."/>
            <person name="Kale V."/>
            <person name="Holt S."/>
            <person name="Cochrane G."/>
            <person name="Meng A."/>
            <person name="Brown T."/>
            <person name="Cohen L."/>
        </authorList>
    </citation>
    <scope>NUCLEOTIDE SEQUENCE</scope>
    <source>
        <strain evidence="2">UIO037</strain>
    </source>
</reference>
<dbReference type="GO" id="GO:0005829">
    <property type="term" value="C:cytosol"/>
    <property type="evidence" value="ECO:0007669"/>
    <property type="project" value="GOC"/>
</dbReference>
<dbReference type="GO" id="GO:0006896">
    <property type="term" value="P:Golgi to vacuole transport"/>
    <property type="evidence" value="ECO:0007669"/>
    <property type="project" value="TreeGrafter"/>
</dbReference>
<dbReference type="InterPro" id="IPR048361">
    <property type="entry name" value="Vps52_C"/>
</dbReference>
<dbReference type="GO" id="GO:0000938">
    <property type="term" value="C:GARP complex"/>
    <property type="evidence" value="ECO:0007669"/>
    <property type="project" value="TreeGrafter"/>
</dbReference>
<dbReference type="AlphaFoldDB" id="A0A7S4MEU5"/>
<name>A0A7S4MEU5_9EUKA</name>
<dbReference type="GO" id="GO:0032456">
    <property type="term" value="P:endocytic recycling"/>
    <property type="evidence" value="ECO:0007669"/>
    <property type="project" value="TreeGrafter"/>
</dbReference>
<accession>A0A7S4MEU5</accession>
<organism evidence="2">
    <name type="scientific">Prymnesium polylepis</name>
    <dbReference type="NCBI Taxonomy" id="72548"/>
    <lineage>
        <taxon>Eukaryota</taxon>
        <taxon>Haptista</taxon>
        <taxon>Haptophyta</taxon>
        <taxon>Prymnesiophyceae</taxon>
        <taxon>Prymnesiales</taxon>
        <taxon>Prymnesiaceae</taxon>
        <taxon>Prymnesium</taxon>
    </lineage>
</organism>
<dbReference type="Pfam" id="PF20655">
    <property type="entry name" value="Vps52_C"/>
    <property type="match status" value="1"/>
</dbReference>